<dbReference type="InterPro" id="IPR011009">
    <property type="entry name" value="Kinase-like_dom_sf"/>
</dbReference>
<gene>
    <name evidence="11" type="ORF">FVE85_5845</name>
</gene>
<sequence>MRENVKGDGGRWTRQIRTLDRKRRLAEGGCGWELRAWRLSLAGYAMAMKSIPISVTPATEDQVTVVLNALDDGPGGSVLRNPLPAMAYGYLMQHMSKSSGKNKILDGIETAMSNAKERFRLISKDRAGAANTASTPAGVEMDDMPGTRLFYVLEGTYLSCFPSHEGKEAVWRLNLIDSMVTVNPDNSSVIEIDLPVGGDGETMVKGGIPTGKDKDKDKDRRVVLSSIKQETAEKWHALLLQAARHKISNYYANGKFLGRGAYGEVHLGKYKPDGSLCAVKIIRKSKDPGEEVFLAREIAVLRRVNHPHVVRTYDVFETSRTLYVTMELLAGGDLYEIVSKMGGKMSEEKAGSVFKQLMEGIKYLHEQGIVHRDLKPENLLCKNKDWPLDVKIADFGLCNMFSAPSLERNTSRALDAIALEKMGKLDTAQLSGNDDLLFEAMDTEDDSQQPIKLDHKKSMGNNPAMYRLFDSMVGTPLFVAPEVIVGSYGPGVDVWSSGVILYNILTGIFPFDADTSKEVLHKIRDKPVPFPASVFSRISAEAKDLLTRMLCKDPRKRISVEDILKHAWLTEVAPVTRTAIGNDLSTLSKANRKHIITGQNAADLAGALDHLRLVNELK</sequence>
<feature type="active site" description="Proton acceptor" evidence="6">
    <location>
        <position position="373"/>
    </location>
</feature>
<dbReference type="InterPro" id="IPR017441">
    <property type="entry name" value="Protein_kinase_ATP_BS"/>
</dbReference>
<dbReference type="Pfam" id="PF00069">
    <property type="entry name" value="Pkinase"/>
    <property type="match status" value="2"/>
</dbReference>
<dbReference type="Gene3D" id="1.10.510.10">
    <property type="entry name" value="Transferase(Phosphotransferase) domain 1"/>
    <property type="match status" value="2"/>
</dbReference>
<organism evidence="11 12">
    <name type="scientific">Porphyridium purpureum</name>
    <name type="common">Red alga</name>
    <name type="synonym">Porphyridium cruentum</name>
    <dbReference type="NCBI Taxonomy" id="35688"/>
    <lineage>
        <taxon>Eukaryota</taxon>
        <taxon>Rhodophyta</taxon>
        <taxon>Bangiophyceae</taxon>
        <taxon>Porphyridiales</taxon>
        <taxon>Porphyridiaceae</taxon>
        <taxon>Porphyridium</taxon>
    </lineage>
</organism>
<keyword evidence="3 7" id="KW-0547">Nucleotide-binding</keyword>
<feature type="binding site" evidence="7">
    <location>
        <position position="280"/>
    </location>
    <ligand>
        <name>ATP</name>
        <dbReference type="ChEBI" id="CHEBI:30616"/>
    </ligand>
</feature>
<dbReference type="PANTHER" id="PTHR24350">
    <property type="entry name" value="SERINE/THREONINE-PROTEIN KINASE IAL-RELATED"/>
    <property type="match status" value="1"/>
</dbReference>
<evidence type="ECO:0000313" key="11">
    <source>
        <dbReference type="EMBL" id="KAA8498260.1"/>
    </source>
</evidence>
<feature type="cross-link" description="Glycyl lysine isopeptide (Lys-Gly) (interchain with G-Cter in SUMO2)" evidence="8">
    <location>
        <position position="375"/>
    </location>
</feature>
<feature type="binding site" evidence="7">
    <location>
        <begin position="377"/>
        <end position="378"/>
    </location>
    <ligand>
        <name>ATP</name>
        <dbReference type="ChEBI" id="CHEBI:30616"/>
    </ligand>
</feature>
<reference evidence="12" key="1">
    <citation type="journal article" date="2019" name="Nat. Commun.">
        <title>Expansion of phycobilisome linker gene families in mesophilic red algae.</title>
        <authorList>
            <person name="Lee J."/>
            <person name="Kim D."/>
            <person name="Bhattacharya D."/>
            <person name="Yoon H.S."/>
        </authorList>
    </citation>
    <scope>NUCLEOTIDE SEQUENCE [LARGE SCALE GENOMIC DNA]</scope>
    <source>
        <strain evidence="12">CCMP 1328</strain>
    </source>
</reference>
<evidence type="ECO:0000256" key="5">
    <source>
        <dbReference type="ARBA" id="ARBA00022840"/>
    </source>
</evidence>
<dbReference type="PROSITE" id="PS00107">
    <property type="entry name" value="PROTEIN_KINASE_ATP"/>
    <property type="match status" value="1"/>
</dbReference>
<dbReference type="SUPFAM" id="SSF56112">
    <property type="entry name" value="Protein kinase-like (PK-like)"/>
    <property type="match status" value="1"/>
</dbReference>
<evidence type="ECO:0000256" key="8">
    <source>
        <dbReference type="PIRSR" id="PIRSR630616-3"/>
    </source>
</evidence>
<dbReference type="PROSITE" id="PS00108">
    <property type="entry name" value="PROTEIN_KINASE_ST"/>
    <property type="match status" value="1"/>
</dbReference>
<dbReference type="Proteomes" id="UP000324585">
    <property type="component" value="Unassembled WGS sequence"/>
</dbReference>
<evidence type="ECO:0000313" key="12">
    <source>
        <dbReference type="Proteomes" id="UP000324585"/>
    </source>
</evidence>
<feature type="binding site" evidence="9">
    <location>
        <position position="284"/>
    </location>
    <ligand>
        <name>ATP</name>
        <dbReference type="ChEBI" id="CHEBI:30616"/>
    </ligand>
</feature>
<dbReference type="GO" id="GO:0004674">
    <property type="term" value="F:protein serine/threonine kinase activity"/>
    <property type="evidence" value="ECO:0007669"/>
    <property type="project" value="UniProtKB-KW"/>
</dbReference>
<evidence type="ECO:0000256" key="7">
    <source>
        <dbReference type="PIRSR" id="PIRSR630616-2"/>
    </source>
</evidence>
<keyword evidence="2" id="KW-0808">Transferase</keyword>
<evidence type="ECO:0000256" key="1">
    <source>
        <dbReference type="ARBA" id="ARBA00022527"/>
    </source>
</evidence>
<evidence type="ECO:0000256" key="9">
    <source>
        <dbReference type="PROSITE-ProRule" id="PRU10141"/>
    </source>
</evidence>
<dbReference type="CDD" id="cd05117">
    <property type="entry name" value="STKc_CAMK"/>
    <property type="match status" value="1"/>
</dbReference>
<name>A0A5J4Z4V6_PORPP</name>
<evidence type="ECO:0000256" key="3">
    <source>
        <dbReference type="ARBA" id="ARBA00022741"/>
    </source>
</evidence>
<evidence type="ECO:0000256" key="4">
    <source>
        <dbReference type="ARBA" id="ARBA00022777"/>
    </source>
</evidence>
<dbReference type="AlphaFoldDB" id="A0A5J4Z4V6"/>
<dbReference type="EMBL" id="VRMN01000001">
    <property type="protein sequence ID" value="KAA8498260.1"/>
    <property type="molecule type" value="Genomic_DNA"/>
</dbReference>
<keyword evidence="12" id="KW-1185">Reference proteome</keyword>
<evidence type="ECO:0000259" key="10">
    <source>
        <dbReference type="PROSITE" id="PS50011"/>
    </source>
</evidence>
<keyword evidence="5 7" id="KW-0067">ATP-binding</keyword>
<protein>
    <submittedName>
        <fullName evidence="11">Serine/threonine-protein kinase GIN4</fullName>
    </submittedName>
</protein>
<dbReference type="GO" id="GO:0005524">
    <property type="term" value="F:ATP binding"/>
    <property type="evidence" value="ECO:0007669"/>
    <property type="project" value="UniProtKB-UniRule"/>
</dbReference>
<dbReference type="PROSITE" id="PS50011">
    <property type="entry name" value="PROTEIN_KINASE_DOM"/>
    <property type="match status" value="1"/>
</dbReference>
<evidence type="ECO:0000256" key="6">
    <source>
        <dbReference type="PIRSR" id="PIRSR630616-1"/>
    </source>
</evidence>
<accession>A0A5J4Z4V6</accession>
<keyword evidence="4 11" id="KW-0418">Kinase</keyword>
<evidence type="ECO:0000256" key="2">
    <source>
        <dbReference type="ARBA" id="ARBA00022679"/>
    </source>
</evidence>
<feature type="domain" description="Protein kinase" evidence="10">
    <location>
        <begin position="251"/>
        <end position="569"/>
    </location>
</feature>
<dbReference type="InterPro" id="IPR008271">
    <property type="entry name" value="Ser/Thr_kinase_AS"/>
</dbReference>
<dbReference type="OrthoDB" id="40902at2759"/>
<comment type="caution">
    <text evidence="11">The sequence shown here is derived from an EMBL/GenBank/DDBJ whole genome shotgun (WGS) entry which is preliminary data.</text>
</comment>
<dbReference type="SMART" id="SM00220">
    <property type="entry name" value="S_TKc"/>
    <property type="match status" value="1"/>
</dbReference>
<feature type="binding site" evidence="7">
    <location>
        <position position="394"/>
    </location>
    <ligand>
        <name>ATP</name>
        <dbReference type="ChEBI" id="CHEBI:30616"/>
    </ligand>
</feature>
<proteinExistence type="predicted"/>
<keyword evidence="1" id="KW-0723">Serine/threonine-protein kinase</keyword>
<dbReference type="InterPro" id="IPR000719">
    <property type="entry name" value="Prot_kinase_dom"/>
</dbReference>
<dbReference type="InterPro" id="IPR030616">
    <property type="entry name" value="Aur-like"/>
</dbReference>